<dbReference type="Proteomes" id="UP001380953">
    <property type="component" value="Unassembled WGS sequence"/>
</dbReference>
<dbReference type="EMBL" id="JBBKAR010000047">
    <property type="protein sequence ID" value="MEJ8305967.1"/>
    <property type="molecule type" value="Genomic_DNA"/>
</dbReference>
<proteinExistence type="predicted"/>
<reference evidence="1" key="1">
    <citation type="submission" date="2024-03" db="EMBL/GenBank/DDBJ databases">
        <title>Whole genome sequecning of epiphytes from Marcgravia umbellata leaves.</title>
        <authorList>
            <person name="Kumar G."/>
            <person name="Savka M.A."/>
        </authorList>
    </citation>
    <scope>NUCLEOTIDE SEQUENCE</scope>
    <source>
        <strain evidence="1">RIT_BL5</strain>
    </source>
</reference>
<evidence type="ECO:0000313" key="1">
    <source>
        <dbReference type="EMBL" id="MEJ8305967.1"/>
    </source>
</evidence>
<comment type="caution">
    <text evidence="1">The sequence shown here is derived from an EMBL/GenBank/DDBJ whole genome shotgun (WGS) entry which is preliminary data.</text>
</comment>
<sequence length="122" mass="14737">MIEESVELAMEESVTSLLDQLQFLSEQTMERLEEMDEEEFEQFSELRQQLTERLLFIRSDVTDQDRERIQYILKFDEPILHRMQVLKDEAGHWMEQQGKIKVQKGAYQQAYAVNSMFFDHRK</sequence>
<protein>
    <submittedName>
        <fullName evidence="1">Uncharacterized protein</fullName>
    </submittedName>
</protein>
<name>A0ACC6PGF5_9BACL</name>
<accession>A0ACC6PGF5</accession>
<evidence type="ECO:0000313" key="2">
    <source>
        <dbReference type="Proteomes" id="UP001380953"/>
    </source>
</evidence>
<organism evidence="1 2">
    <name type="scientific">Saccharibacillus sacchari</name>
    <dbReference type="NCBI Taxonomy" id="456493"/>
    <lineage>
        <taxon>Bacteria</taxon>
        <taxon>Bacillati</taxon>
        <taxon>Bacillota</taxon>
        <taxon>Bacilli</taxon>
        <taxon>Bacillales</taxon>
        <taxon>Paenibacillaceae</taxon>
        <taxon>Saccharibacillus</taxon>
    </lineage>
</organism>
<keyword evidence="2" id="KW-1185">Reference proteome</keyword>
<gene>
    <name evidence="1" type="ORF">WKI47_18815</name>
</gene>